<keyword evidence="1" id="KW-0472">Membrane</keyword>
<dbReference type="EMBL" id="BAAARN010000005">
    <property type="protein sequence ID" value="GAA2739336.1"/>
    <property type="molecule type" value="Genomic_DNA"/>
</dbReference>
<evidence type="ECO:0000313" key="3">
    <source>
        <dbReference type="EMBL" id="GAA2739336.1"/>
    </source>
</evidence>
<evidence type="ECO:0000256" key="1">
    <source>
        <dbReference type="SAM" id="Phobius"/>
    </source>
</evidence>
<keyword evidence="1" id="KW-0812">Transmembrane</keyword>
<sequence>MVEAAIVTPVVFAMIFGIIELGMLFKDYLATQAMVRAGVRIASASPRTTDYAQATVNEVQRKAAVMDPNLIQQLWVYKANAANDFPSGRSDFGDCATCVKFTWSAGTKSFVPVSSTWPATSQNACTPAAGGPPDRIGVYARVSHPSMTGFVRSATIAEAAAISLEPSPAPAGCKP</sequence>
<dbReference type="Proteomes" id="UP001501326">
    <property type="component" value="Unassembled WGS sequence"/>
</dbReference>
<feature type="transmembrane region" description="Helical" evidence="1">
    <location>
        <begin position="6"/>
        <end position="25"/>
    </location>
</feature>
<organism evidence="3 4">
    <name type="scientific">Pedococcus aerophilus</name>
    <dbReference type="NCBI Taxonomy" id="436356"/>
    <lineage>
        <taxon>Bacteria</taxon>
        <taxon>Bacillati</taxon>
        <taxon>Actinomycetota</taxon>
        <taxon>Actinomycetes</taxon>
        <taxon>Micrococcales</taxon>
        <taxon>Intrasporangiaceae</taxon>
        <taxon>Pedococcus</taxon>
    </lineage>
</organism>
<protein>
    <recommendedName>
        <fullName evidence="2">TadE-like domain-containing protein</fullName>
    </recommendedName>
</protein>
<dbReference type="InterPro" id="IPR012495">
    <property type="entry name" value="TadE-like_dom"/>
</dbReference>
<accession>A0ABN3UWL0</accession>
<comment type="caution">
    <text evidence="3">The sequence shown here is derived from an EMBL/GenBank/DDBJ whole genome shotgun (WGS) entry which is preliminary data.</text>
</comment>
<dbReference type="Pfam" id="PF07811">
    <property type="entry name" value="TadE"/>
    <property type="match status" value="1"/>
</dbReference>
<name>A0ABN3UWL0_9MICO</name>
<evidence type="ECO:0000259" key="2">
    <source>
        <dbReference type="Pfam" id="PF07811"/>
    </source>
</evidence>
<gene>
    <name evidence="3" type="ORF">GCM10009867_34970</name>
</gene>
<feature type="domain" description="TadE-like" evidence="2">
    <location>
        <begin position="1"/>
        <end position="40"/>
    </location>
</feature>
<keyword evidence="4" id="KW-1185">Reference proteome</keyword>
<reference evidence="3 4" key="1">
    <citation type="journal article" date="2019" name="Int. J. Syst. Evol. Microbiol.">
        <title>The Global Catalogue of Microorganisms (GCM) 10K type strain sequencing project: providing services to taxonomists for standard genome sequencing and annotation.</title>
        <authorList>
            <consortium name="The Broad Institute Genomics Platform"/>
            <consortium name="The Broad Institute Genome Sequencing Center for Infectious Disease"/>
            <person name="Wu L."/>
            <person name="Ma J."/>
        </authorList>
    </citation>
    <scope>NUCLEOTIDE SEQUENCE [LARGE SCALE GENOMIC DNA]</scope>
    <source>
        <strain evidence="3 4">JCM 16378</strain>
    </source>
</reference>
<keyword evidence="1" id="KW-1133">Transmembrane helix</keyword>
<proteinExistence type="predicted"/>
<evidence type="ECO:0000313" key="4">
    <source>
        <dbReference type="Proteomes" id="UP001501326"/>
    </source>
</evidence>